<protein>
    <submittedName>
        <fullName evidence="1">Uncharacterized protein</fullName>
    </submittedName>
</protein>
<keyword evidence="2" id="KW-1185">Reference proteome</keyword>
<evidence type="ECO:0000313" key="1">
    <source>
        <dbReference type="EMBL" id="BAI64424.1"/>
    </source>
</evidence>
<proteinExistence type="predicted"/>
<dbReference type="Proteomes" id="UP000001883">
    <property type="component" value="Chromosome"/>
</dbReference>
<reference evidence="1 2" key="3">
    <citation type="journal article" date="2010" name="Sequencing">
        <title>Complete Genome Sequence of Rothia mucilaginosa DY-18: A Clinical Isolate with Dense Meshwork-Like Structures from a Persistent Apical Periodontitis Lesion.</title>
        <authorList>
            <person name="Yamane K."/>
            <person name="Nambu T."/>
            <person name="Yamanaka T."/>
            <person name="Mashimo C."/>
            <person name="Sugimori C."/>
            <person name="Leung K.-P."/>
            <person name="Fukushima H."/>
        </authorList>
    </citation>
    <scope>NUCLEOTIDE SEQUENCE [LARGE SCALE GENOMIC DNA]</scope>
    <source>
        <strain evidence="1 2">DY-18</strain>
    </source>
</reference>
<accession>D2NRZ8</accession>
<reference evidence="1 2" key="2">
    <citation type="journal article" date="2010" name="J Osaka Dent Univ">
        <title>Isolation and identification of Rothia mucilaginosa from persistent apical periodontitis lesions.</title>
        <authorList>
            <person name="Yamane K."/>
            <person name="Yoshida M."/>
            <person name="Fujihira T."/>
            <person name="Baba T."/>
            <person name="Tsuji N."/>
            <person name="Hayashi H."/>
            <person name="Sugimori C."/>
            <person name="Yamanaka T."/>
            <person name="Mashimo C."/>
            <person name="Nambu T."/>
            <person name="Kawai H."/>
            <person name="Fukushima H."/>
        </authorList>
    </citation>
    <scope>NUCLEOTIDE SEQUENCE [LARGE SCALE GENOMIC DNA]</scope>
    <source>
        <strain evidence="1 2">DY-18</strain>
    </source>
</reference>
<evidence type="ECO:0000313" key="2">
    <source>
        <dbReference type="Proteomes" id="UP000001883"/>
    </source>
</evidence>
<dbReference type="KEGG" id="rmu:RMDY18_05920"/>
<dbReference type="EMBL" id="AP011540">
    <property type="protein sequence ID" value="BAI64424.1"/>
    <property type="molecule type" value="Genomic_DNA"/>
</dbReference>
<name>D2NRZ8_ROTMD</name>
<dbReference type="AlphaFoldDB" id="D2NRZ8"/>
<dbReference type="eggNOG" id="ENOG502ZDQ9">
    <property type="taxonomic scope" value="Bacteria"/>
</dbReference>
<sequence length="615" mass="63230">MHPIPAGHKTLGAMFELLLGAVLQVVINQRSGRRILTSQNLAVTLNSGNQVQRQLLTELNTPLVEGVNTPNNTLNEGDVLVQGNQGAQNARGQARRHDGGGGAVTAEDTCVDHVLCGALCTNLFLGLAERESLRLCEEVSQEQLVNVLLAVLGRVDRVSECQEVRGNQAGTLVNQLVESVLAVGAGLTPEHFTGCVVDEGAVRANGLAVGLHGQLLQVCGEAVQILVVGQNRVGLSTQEVHVPDVQQTHQNGHVLSQGSGAEVLIHCVEAGEEFSEDLRAQHDSQGGADGGVHGVAAAHPVPEAEGVLGVDAECGNLIERGGDSHEVLCHGLGCFLTVQSASLAQGGDEPLAGHACVGQGLQGAEGLGGDDEQGGLGVQVGDLLGHVGRVNVGDEAGGDACVCVGLESLVHHDRAQVGATDTDVHHGLDALAGHAGPLAVAHTIGEGVNLLQYGVHVCVYVLAVDGQGGGVALGAAQGGVQHGAVLGDVNVLTGEHGLASLLQLDLFGELEQQLKGFGGNQVLGQVDVQFVGGEAELLRAFRVSGKPLAQVRGESLVVSGQSRPGRGGRGVNRSSHGSILLFSGAYVTSFEGDMGRYGEKNRNLARHCGPCSIKM</sequence>
<dbReference type="HOGENOM" id="CLU_444023_0_0_11"/>
<organism evidence="1 2">
    <name type="scientific">Rothia mucilaginosa (strain DY-18)</name>
    <name type="common">Stomatococcus mucilaginosus</name>
    <dbReference type="NCBI Taxonomy" id="680646"/>
    <lineage>
        <taxon>Bacteria</taxon>
        <taxon>Bacillati</taxon>
        <taxon>Actinomycetota</taxon>
        <taxon>Actinomycetes</taxon>
        <taxon>Micrococcales</taxon>
        <taxon>Micrococcaceae</taxon>
        <taxon>Rothia</taxon>
    </lineage>
</organism>
<gene>
    <name evidence="1" type="ordered locus">RMDY18_05920</name>
</gene>
<reference evidence="2" key="1">
    <citation type="submission" date="2009-07" db="EMBL/GenBank/DDBJ databases">
        <title>Complete genome sequence of Rothia mucilaginosa DJ.</title>
        <authorList>
            <person name="Yamane K."/>
            <person name="Nambu T."/>
            <person name="Mashimo C."/>
            <person name="Sugimori C."/>
            <person name="Yamanaka T."/>
            <person name="Leung K."/>
            <person name="Fukushima H."/>
        </authorList>
    </citation>
    <scope>NUCLEOTIDE SEQUENCE [LARGE SCALE GENOMIC DNA]</scope>
    <source>
        <strain evidence="2">DY-18</strain>
    </source>
</reference>